<evidence type="ECO:0000313" key="2">
    <source>
        <dbReference type="EMBL" id="GIG49465.1"/>
    </source>
</evidence>
<name>A0A919UFB3_9ACTN</name>
<dbReference type="EMBL" id="BONQ01000118">
    <property type="protein sequence ID" value="GIG49465.1"/>
    <property type="molecule type" value="Genomic_DNA"/>
</dbReference>
<reference evidence="2" key="1">
    <citation type="submission" date="2021-01" db="EMBL/GenBank/DDBJ databases">
        <title>Whole genome shotgun sequence of Dactylosporangium siamense NBRC 106093.</title>
        <authorList>
            <person name="Komaki H."/>
            <person name="Tamura T."/>
        </authorList>
    </citation>
    <scope>NUCLEOTIDE SEQUENCE</scope>
    <source>
        <strain evidence="2">NBRC 106093</strain>
    </source>
</reference>
<gene>
    <name evidence="2" type="ORF">Dsi01nite_075060</name>
</gene>
<feature type="region of interest" description="Disordered" evidence="1">
    <location>
        <begin position="138"/>
        <end position="161"/>
    </location>
</feature>
<protein>
    <submittedName>
        <fullName evidence="2">Uncharacterized protein</fullName>
    </submittedName>
</protein>
<dbReference type="AlphaFoldDB" id="A0A919UFB3"/>
<keyword evidence="3" id="KW-1185">Reference proteome</keyword>
<evidence type="ECO:0000256" key="1">
    <source>
        <dbReference type="SAM" id="MobiDB-lite"/>
    </source>
</evidence>
<dbReference type="RefSeq" id="WP_203851134.1">
    <property type="nucleotide sequence ID" value="NZ_BAAAVW010000001.1"/>
</dbReference>
<dbReference type="Proteomes" id="UP000660611">
    <property type="component" value="Unassembled WGS sequence"/>
</dbReference>
<accession>A0A919UFB3</accession>
<sequence>MSLHYEWTLSLRLRPDVPASFLDEVRFHLGLAEQVPKDPELEIDWPCLVTEPDDALPGGGVRSLIAQQPFSNRPGSFGLFVRTFVLDDAMYELITVVPAWLARWSLTQGWIGQAREELSLHPWLNFYVQDGHAYAAEPGGSVEPLDGTAPPFTLRQTSDSA</sequence>
<evidence type="ECO:0000313" key="3">
    <source>
        <dbReference type="Proteomes" id="UP000660611"/>
    </source>
</evidence>
<comment type="caution">
    <text evidence="2">The sequence shown here is derived from an EMBL/GenBank/DDBJ whole genome shotgun (WGS) entry which is preliminary data.</text>
</comment>
<organism evidence="2 3">
    <name type="scientific">Dactylosporangium siamense</name>
    <dbReference type="NCBI Taxonomy" id="685454"/>
    <lineage>
        <taxon>Bacteria</taxon>
        <taxon>Bacillati</taxon>
        <taxon>Actinomycetota</taxon>
        <taxon>Actinomycetes</taxon>
        <taxon>Micromonosporales</taxon>
        <taxon>Micromonosporaceae</taxon>
        <taxon>Dactylosporangium</taxon>
    </lineage>
</organism>
<proteinExistence type="predicted"/>